<evidence type="ECO:0000313" key="2">
    <source>
        <dbReference type="EMBL" id="MFC0532974.1"/>
    </source>
</evidence>
<dbReference type="PROSITE" id="PS51257">
    <property type="entry name" value="PROKAR_LIPOPROTEIN"/>
    <property type="match status" value="1"/>
</dbReference>
<evidence type="ECO:0000256" key="1">
    <source>
        <dbReference type="SAM" id="MobiDB-lite"/>
    </source>
</evidence>
<gene>
    <name evidence="2" type="ORF">ACFFIA_35690</name>
</gene>
<feature type="compositionally biased region" description="Pro residues" evidence="1">
    <location>
        <begin position="42"/>
        <end position="56"/>
    </location>
</feature>
<proteinExistence type="predicted"/>
<feature type="region of interest" description="Disordered" evidence="1">
    <location>
        <begin position="32"/>
        <end position="65"/>
    </location>
</feature>
<dbReference type="EMBL" id="JBHLUH010000077">
    <property type="protein sequence ID" value="MFC0532974.1"/>
    <property type="molecule type" value="Genomic_DNA"/>
</dbReference>
<accession>A0ABV6MEH2</accession>
<comment type="caution">
    <text evidence="2">The sequence shown here is derived from an EMBL/GenBank/DDBJ whole genome shotgun (WGS) entry which is preliminary data.</text>
</comment>
<protein>
    <recommendedName>
        <fullName evidence="4">Lipoprotein</fullName>
    </recommendedName>
</protein>
<keyword evidence="3" id="KW-1185">Reference proteome</keyword>
<sequence>MPAHARAARAGAAVIAVAALVAACGLPPELRDPPGSVVPSPKTAPPTSSPPPPAADLPPTASATATPTFGEARATMCNGQPSATQVMALLRRTSGMLPRGTEAAVRSDTPICAGTWQYTVITLSGRDPLLVVTRGAPSSLTLVTAGTNVCNIPVRTSAPAGIRVVACEAGPAPGTI</sequence>
<organism evidence="2 3">
    <name type="scientific">Phytohabitans kaempferiae</name>
    <dbReference type="NCBI Taxonomy" id="1620943"/>
    <lineage>
        <taxon>Bacteria</taxon>
        <taxon>Bacillati</taxon>
        <taxon>Actinomycetota</taxon>
        <taxon>Actinomycetes</taxon>
        <taxon>Micromonosporales</taxon>
        <taxon>Micromonosporaceae</taxon>
    </lineage>
</organism>
<dbReference type="Proteomes" id="UP001589867">
    <property type="component" value="Unassembled WGS sequence"/>
</dbReference>
<reference evidence="2 3" key="1">
    <citation type="submission" date="2024-09" db="EMBL/GenBank/DDBJ databases">
        <authorList>
            <person name="Sun Q."/>
            <person name="Mori K."/>
        </authorList>
    </citation>
    <scope>NUCLEOTIDE SEQUENCE [LARGE SCALE GENOMIC DNA]</scope>
    <source>
        <strain evidence="2 3">TBRC 3947</strain>
    </source>
</reference>
<dbReference type="RefSeq" id="WP_377260033.1">
    <property type="nucleotide sequence ID" value="NZ_JBHLUH010000077.1"/>
</dbReference>
<name>A0ABV6MEH2_9ACTN</name>
<evidence type="ECO:0008006" key="4">
    <source>
        <dbReference type="Google" id="ProtNLM"/>
    </source>
</evidence>
<evidence type="ECO:0000313" key="3">
    <source>
        <dbReference type="Proteomes" id="UP001589867"/>
    </source>
</evidence>